<dbReference type="CDD" id="cd07817">
    <property type="entry name" value="SRPBCC_8"/>
    <property type="match status" value="1"/>
</dbReference>
<dbReference type="SUPFAM" id="SSF55961">
    <property type="entry name" value="Bet v1-like"/>
    <property type="match status" value="1"/>
</dbReference>
<dbReference type="RefSeq" id="WP_192752392.1">
    <property type="nucleotide sequence ID" value="NZ_JADBEM010000001.1"/>
</dbReference>
<feature type="compositionally biased region" description="Basic and acidic residues" evidence="1">
    <location>
        <begin position="369"/>
        <end position="381"/>
    </location>
</feature>
<feature type="compositionally biased region" description="Basic residues" evidence="1">
    <location>
        <begin position="358"/>
        <end position="368"/>
    </location>
</feature>
<dbReference type="EMBL" id="JADBEM010000001">
    <property type="protein sequence ID" value="MBE1608661.1"/>
    <property type="molecule type" value="Genomic_DNA"/>
</dbReference>
<feature type="region of interest" description="Disordered" evidence="1">
    <location>
        <begin position="294"/>
        <end position="381"/>
    </location>
</feature>
<dbReference type="Proteomes" id="UP000638648">
    <property type="component" value="Unassembled WGS sequence"/>
</dbReference>
<dbReference type="PANTHER" id="PTHR33824:SF7">
    <property type="entry name" value="POLYKETIDE CYCLASE_DEHYDRASE AND LIPID TRANSPORT SUPERFAMILY PROTEIN"/>
    <property type="match status" value="1"/>
</dbReference>
<keyword evidence="4" id="KW-1185">Reference proteome</keyword>
<dbReference type="InterPro" id="IPR023393">
    <property type="entry name" value="START-like_dom_sf"/>
</dbReference>
<comment type="caution">
    <text evidence="3">The sequence shown here is derived from an EMBL/GenBank/DDBJ whole genome shotgun (WGS) entry which is preliminary data.</text>
</comment>
<accession>A0A927MXC9</accession>
<name>A0A927MXC9_9ACTN</name>
<dbReference type="AlphaFoldDB" id="A0A927MXC9"/>
<feature type="compositionally biased region" description="Gly residues" evidence="1">
    <location>
        <begin position="106"/>
        <end position="131"/>
    </location>
</feature>
<dbReference type="PANTHER" id="PTHR33824">
    <property type="entry name" value="POLYKETIDE CYCLASE/DEHYDRASE AND LIPID TRANSPORT SUPERFAMILY PROTEIN"/>
    <property type="match status" value="1"/>
</dbReference>
<organism evidence="3 4">
    <name type="scientific">Actinopolymorpha pittospori</name>
    <dbReference type="NCBI Taxonomy" id="648752"/>
    <lineage>
        <taxon>Bacteria</taxon>
        <taxon>Bacillati</taxon>
        <taxon>Actinomycetota</taxon>
        <taxon>Actinomycetes</taxon>
        <taxon>Propionibacteriales</taxon>
        <taxon>Actinopolymorphaceae</taxon>
        <taxon>Actinopolymorpha</taxon>
    </lineage>
</organism>
<feature type="region of interest" description="Disordered" evidence="1">
    <location>
        <begin position="106"/>
        <end position="136"/>
    </location>
</feature>
<protein>
    <recommendedName>
        <fullName evidence="2">Coenzyme Q-binding protein COQ10 START domain-containing protein</fullName>
    </recommendedName>
</protein>
<evidence type="ECO:0000313" key="4">
    <source>
        <dbReference type="Proteomes" id="UP000638648"/>
    </source>
</evidence>
<feature type="compositionally biased region" description="Acidic residues" evidence="1">
    <location>
        <begin position="315"/>
        <end position="353"/>
    </location>
</feature>
<dbReference type="Pfam" id="PF03364">
    <property type="entry name" value="Polyketide_cyc"/>
    <property type="match status" value="1"/>
</dbReference>
<evidence type="ECO:0000256" key="1">
    <source>
        <dbReference type="SAM" id="MobiDB-lite"/>
    </source>
</evidence>
<gene>
    <name evidence="3" type="ORF">HEB94_005509</name>
</gene>
<reference evidence="3" key="1">
    <citation type="submission" date="2020-10" db="EMBL/GenBank/DDBJ databases">
        <title>Sequencing the genomes of 1000 actinobacteria strains.</title>
        <authorList>
            <person name="Klenk H.-P."/>
        </authorList>
    </citation>
    <scope>NUCLEOTIDE SEQUENCE</scope>
    <source>
        <strain evidence="3">DSM 45354</strain>
    </source>
</reference>
<evidence type="ECO:0000313" key="3">
    <source>
        <dbReference type="EMBL" id="MBE1608661.1"/>
    </source>
</evidence>
<proteinExistence type="predicted"/>
<dbReference type="InterPro" id="IPR047137">
    <property type="entry name" value="ORF3"/>
</dbReference>
<evidence type="ECO:0000259" key="2">
    <source>
        <dbReference type="Pfam" id="PF03364"/>
    </source>
</evidence>
<dbReference type="InterPro" id="IPR005031">
    <property type="entry name" value="COQ10_START"/>
</dbReference>
<sequence>MSEKLSRRARPEAVNLSDIGDGVRKAASKNPATQRLVEAGQAYVSAKAGQMLGRLGGKVGETTKGLAGVASGEQGAGDMLGRTVKDVLGGASPGKAVAKAKGVFKGDGGNGGGGNGGGGNGGGGKGGGGKGGGKKKSMNIVEDLDLPVPLRMAYNHWTQFERFPTWSKGAQSVDLDKEDPTKSNWKAKIVWSNRNWNATVIDQIPDDRISWRTEGQTEVNGVVSFHPLGDELTKMLVVLEYVPHGFFEKTANLWRCQGRRARLDIKFFRRYVTMEADPEEEGWRGEIRDGELVRDHDEVVREEEEEERGRAAEEREPEEEREEEPEGEFEEEEKPQGEEEPEGAEEEAAEHEEEPARQRRRPSRPPRRRSSDEREMARSRR</sequence>
<dbReference type="Gene3D" id="3.30.530.20">
    <property type="match status" value="1"/>
</dbReference>
<feature type="domain" description="Coenzyme Q-binding protein COQ10 START" evidence="2">
    <location>
        <begin position="147"/>
        <end position="264"/>
    </location>
</feature>